<dbReference type="EMBL" id="CP036347">
    <property type="protein sequence ID" value="QDU02421.1"/>
    <property type="molecule type" value="Genomic_DNA"/>
</dbReference>
<evidence type="ECO:0000313" key="1">
    <source>
        <dbReference type="EMBL" id="QDU02421.1"/>
    </source>
</evidence>
<organism evidence="1 2">
    <name type="scientific">Gimesia chilikensis</name>
    <dbReference type="NCBI Taxonomy" id="2605989"/>
    <lineage>
        <taxon>Bacteria</taxon>
        <taxon>Pseudomonadati</taxon>
        <taxon>Planctomycetota</taxon>
        <taxon>Planctomycetia</taxon>
        <taxon>Planctomycetales</taxon>
        <taxon>Planctomycetaceae</taxon>
        <taxon>Gimesia</taxon>
    </lineage>
</organism>
<reference evidence="1 2" key="1">
    <citation type="submission" date="2019-02" db="EMBL/GenBank/DDBJ databases">
        <title>Deep-cultivation of Planctomycetes and their phenomic and genomic characterization uncovers novel biology.</title>
        <authorList>
            <person name="Wiegand S."/>
            <person name="Jogler M."/>
            <person name="Boedeker C."/>
            <person name="Pinto D."/>
            <person name="Vollmers J."/>
            <person name="Rivas-Marin E."/>
            <person name="Kohn T."/>
            <person name="Peeters S.H."/>
            <person name="Heuer A."/>
            <person name="Rast P."/>
            <person name="Oberbeckmann S."/>
            <person name="Bunk B."/>
            <person name="Jeske O."/>
            <person name="Meyerdierks A."/>
            <person name="Storesund J.E."/>
            <person name="Kallscheuer N."/>
            <person name="Luecker S."/>
            <person name="Lage O.M."/>
            <person name="Pohl T."/>
            <person name="Merkel B.J."/>
            <person name="Hornburger P."/>
            <person name="Mueller R.-W."/>
            <person name="Bruemmer F."/>
            <person name="Labrenz M."/>
            <person name="Spormann A.M."/>
            <person name="Op den Camp H."/>
            <person name="Overmann J."/>
            <person name="Amann R."/>
            <person name="Jetten M.S.M."/>
            <person name="Mascher T."/>
            <person name="Medema M.H."/>
            <person name="Devos D.P."/>
            <person name="Kaster A.-K."/>
            <person name="Ovreas L."/>
            <person name="Rohde M."/>
            <person name="Galperin M.Y."/>
            <person name="Jogler C."/>
        </authorList>
    </citation>
    <scope>NUCLEOTIDE SEQUENCE [LARGE SCALE GENOMIC DNA]</scope>
    <source>
        <strain evidence="1 2">V6</strain>
    </source>
</reference>
<proteinExistence type="predicted"/>
<dbReference type="RefSeq" id="WP_145039199.1">
    <property type="nucleotide sequence ID" value="NZ_CP036347.1"/>
</dbReference>
<gene>
    <name evidence="1" type="ORF">V6x_21240</name>
</gene>
<dbReference type="Proteomes" id="UP000320722">
    <property type="component" value="Chromosome"/>
</dbReference>
<protein>
    <submittedName>
        <fullName evidence="1">Uncharacterized protein</fullName>
    </submittedName>
</protein>
<evidence type="ECO:0000313" key="2">
    <source>
        <dbReference type="Proteomes" id="UP000320722"/>
    </source>
</evidence>
<sequence length="397" mass="44966">MYVPSNSIDRTPPRVSMRIFTDELASVLPALIDFLKDERFRNHDLWANLIPYQAEPYGNGNSLGHCVRPDIILTEEGPKVVELDFVPGGRGHILNALETDGQRNAFLAPFASWYRGLQDSGIVYATATDDPAYRETEIFAQALNATWGTPIQAINIDDGTPDGLIVDRLFQRSELRRPHCFDNCEVITKEPFLDSKAVFALIWHNEMEELLKDRLGDHGLAFLRQAFPETYSIPQLQATPAGHKQLLQIVDERELWLIKNADVDTDGCWGCRGVVLGQRYTKKRFREALFGNAPNHKDLGAQPIVQRFHPSKDWKDVWDRVVFGLHRKADPALLDRDEAESVCKPAQKHVFARLGPFFLLDNSARTVLQPPYGLLTLRQDPQTHGASDSIIMAFQRD</sequence>
<accession>A0A517WAZ4</accession>
<name>A0A517WAZ4_9PLAN</name>
<dbReference type="AlphaFoldDB" id="A0A517WAZ4"/>